<keyword evidence="8" id="KW-0675">Receptor</keyword>
<evidence type="ECO:0000256" key="10">
    <source>
        <dbReference type="PROSITE-ProRule" id="PRU01360"/>
    </source>
</evidence>
<feature type="compositionally biased region" description="Basic residues" evidence="12">
    <location>
        <begin position="706"/>
        <end position="721"/>
    </location>
</feature>
<feature type="signal peptide" evidence="13">
    <location>
        <begin position="1"/>
        <end position="23"/>
    </location>
</feature>
<evidence type="ECO:0000313" key="16">
    <source>
        <dbReference type="EMBL" id="SIQ85008.1"/>
    </source>
</evidence>
<feature type="chain" id="PRO_5012161784" evidence="13">
    <location>
        <begin position="24"/>
        <end position="799"/>
    </location>
</feature>
<dbReference type="Pfam" id="PF00593">
    <property type="entry name" value="TonB_dep_Rec_b-barrel"/>
    <property type="match status" value="1"/>
</dbReference>
<evidence type="ECO:0000313" key="17">
    <source>
        <dbReference type="Proteomes" id="UP000186819"/>
    </source>
</evidence>
<evidence type="ECO:0000256" key="7">
    <source>
        <dbReference type="ARBA" id="ARBA00023136"/>
    </source>
</evidence>
<evidence type="ECO:0000256" key="11">
    <source>
        <dbReference type="RuleBase" id="RU003357"/>
    </source>
</evidence>
<dbReference type="EMBL" id="FTMD01000007">
    <property type="protein sequence ID" value="SIQ85008.1"/>
    <property type="molecule type" value="Genomic_DNA"/>
</dbReference>
<dbReference type="PANTHER" id="PTHR30069">
    <property type="entry name" value="TONB-DEPENDENT OUTER MEMBRANE RECEPTOR"/>
    <property type="match status" value="1"/>
</dbReference>
<evidence type="ECO:0000256" key="3">
    <source>
        <dbReference type="ARBA" id="ARBA00022448"/>
    </source>
</evidence>
<comment type="similarity">
    <text evidence="2 10 11">Belongs to the TonB-dependent receptor family.</text>
</comment>
<evidence type="ECO:0000256" key="2">
    <source>
        <dbReference type="ARBA" id="ARBA00009810"/>
    </source>
</evidence>
<keyword evidence="3 10" id="KW-0813">Transport</keyword>
<evidence type="ECO:0000256" key="12">
    <source>
        <dbReference type="SAM" id="MobiDB-lite"/>
    </source>
</evidence>
<dbReference type="InterPro" id="IPR000531">
    <property type="entry name" value="Beta-barrel_TonB"/>
</dbReference>
<dbReference type="GO" id="GO:0015344">
    <property type="term" value="F:siderophore uptake transmembrane transporter activity"/>
    <property type="evidence" value="ECO:0007669"/>
    <property type="project" value="TreeGrafter"/>
</dbReference>
<keyword evidence="6 11" id="KW-0798">TonB box</keyword>
<organism evidence="16 17">
    <name type="scientific">Aromatoleum tolulyticum</name>
    <dbReference type="NCBI Taxonomy" id="34027"/>
    <lineage>
        <taxon>Bacteria</taxon>
        <taxon>Pseudomonadati</taxon>
        <taxon>Pseudomonadota</taxon>
        <taxon>Betaproteobacteria</taxon>
        <taxon>Rhodocyclales</taxon>
        <taxon>Rhodocyclaceae</taxon>
        <taxon>Aromatoleum</taxon>
    </lineage>
</organism>
<dbReference type="Gene3D" id="2.40.170.20">
    <property type="entry name" value="TonB-dependent receptor, beta-barrel domain"/>
    <property type="match status" value="1"/>
</dbReference>
<evidence type="ECO:0000259" key="14">
    <source>
        <dbReference type="Pfam" id="PF00593"/>
    </source>
</evidence>
<dbReference type="Pfam" id="PF07715">
    <property type="entry name" value="Plug"/>
    <property type="match status" value="1"/>
</dbReference>
<feature type="compositionally biased region" description="Basic and acidic residues" evidence="12">
    <location>
        <begin position="722"/>
        <end position="736"/>
    </location>
</feature>
<name>A0A1N6W4Q3_9RHOO</name>
<dbReference type="PROSITE" id="PS52016">
    <property type="entry name" value="TONB_DEPENDENT_REC_3"/>
    <property type="match status" value="1"/>
</dbReference>
<sequence>MTFRLYLRAVAAASIAACTSVAAAQSGTGSDNSPDPQIPEASYFDSLPVVLTVSRMPRPQNEAPAAITVLDRETIRATGYRSLDRLLRLVPGMLVAKERGSEQWVSYHGPNRDWPQELQILIDGRSVSAAYFGSFGRNSFPLAIEDIERIEVVRGTDAASYGTNAYMGVVNIITRHTAEESGGTVSVAAGTGEYSEVSGRVVTRSGPLGLRITAQHLRDEGVHDLNDSRNRHRVSLRSDLQMGEHDELTLLAGLTDIERGTGYPNTPFNSHPERDMDTREHFGHLRWRHAVSPDEEFLLSGYYAYERTRNEWAVNTGPLQAILGPVSIPVNDSFTTRRQNLEFQHNVSPRQGLRLSWGAEWRRDQVHAPFIFFGRSDPTEESRRLYANVEWRAAPQWQWNFGAMAERFQHDRTRLSPRVFLNWLPDETETWRAGYARAWRNPGVFSRYSDVRIFHPTLGLLLQHRFVPNAGIDPSRLDSFELGYARRFPALQGNLDVRVFHERIRDQIVRQQADSPIENPFQQLVQRFLPPSQWANGHGTVRLEGVETQFDFKPWNDGTLLLRHTLTRVRADDDGTTESVAPYSASITWLQRMGAWQSALSLLRVGPVRAGNGFTPSFRYTVPDYTTLDASIAREFRLDGGRTLEVRLTGLNLLGRHQELANFPVRHRPGDGPRLRLHRRPRASRGARREPGSGGTGSPAQPLRPARFRRSGRAGRARRGEHRRDAEGKDASDGRGRPRPVARRSVLRLPAPLRRADAGHARPAGAWQPWPARAARRGLGLHRQQRRLRAHQCARRRRR</sequence>
<dbReference type="InterPro" id="IPR037066">
    <property type="entry name" value="Plug_dom_sf"/>
</dbReference>
<dbReference type="SUPFAM" id="SSF56935">
    <property type="entry name" value="Porins"/>
    <property type="match status" value="1"/>
</dbReference>
<feature type="compositionally biased region" description="Basic residues" evidence="12">
    <location>
        <begin position="675"/>
        <end position="686"/>
    </location>
</feature>
<protein>
    <submittedName>
        <fullName evidence="16">Iron complex outermembrane recepter protein</fullName>
    </submittedName>
</protein>
<evidence type="ECO:0000256" key="13">
    <source>
        <dbReference type="SAM" id="SignalP"/>
    </source>
</evidence>
<reference evidence="17" key="1">
    <citation type="submission" date="2017-01" db="EMBL/GenBank/DDBJ databases">
        <authorList>
            <person name="Varghese N."/>
            <person name="Submissions S."/>
        </authorList>
    </citation>
    <scope>NUCLEOTIDE SEQUENCE [LARGE SCALE GENOMIC DNA]</scope>
    <source>
        <strain evidence="17">ATCC 51758</strain>
    </source>
</reference>
<dbReference type="PANTHER" id="PTHR30069:SF27">
    <property type="entry name" value="BLL4766 PROTEIN"/>
    <property type="match status" value="1"/>
</dbReference>
<dbReference type="Gene3D" id="2.170.130.10">
    <property type="entry name" value="TonB-dependent receptor, plug domain"/>
    <property type="match status" value="1"/>
</dbReference>
<evidence type="ECO:0000259" key="15">
    <source>
        <dbReference type="Pfam" id="PF07715"/>
    </source>
</evidence>
<keyword evidence="9 10" id="KW-0998">Cell outer membrane</keyword>
<evidence type="ECO:0000256" key="6">
    <source>
        <dbReference type="ARBA" id="ARBA00023077"/>
    </source>
</evidence>
<feature type="region of interest" description="Disordered" evidence="12">
    <location>
        <begin position="777"/>
        <end position="799"/>
    </location>
</feature>
<evidence type="ECO:0000256" key="5">
    <source>
        <dbReference type="ARBA" id="ARBA00022692"/>
    </source>
</evidence>
<proteinExistence type="inferred from homology"/>
<keyword evidence="13" id="KW-0732">Signal</keyword>
<keyword evidence="4 10" id="KW-1134">Transmembrane beta strand</keyword>
<evidence type="ECO:0000256" key="1">
    <source>
        <dbReference type="ARBA" id="ARBA00004571"/>
    </source>
</evidence>
<evidence type="ECO:0000256" key="9">
    <source>
        <dbReference type="ARBA" id="ARBA00023237"/>
    </source>
</evidence>
<feature type="region of interest" description="Disordered" evidence="12">
    <location>
        <begin position="663"/>
        <end position="751"/>
    </location>
</feature>
<dbReference type="InterPro" id="IPR039426">
    <property type="entry name" value="TonB-dep_rcpt-like"/>
</dbReference>
<dbReference type="Proteomes" id="UP000186819">
    <property type="component" value="Unassembled WGS sequence"/>
</dbReference>
<dbReference type="GO" id="GO:0009279">
    <property type="term" value="C:cell outer membrane"/>
    <property type="evidence" value="ECO:0007669"/>
    <property type="project" value="UniProtKB-SubCell"/>
</dbReference>
<keyword evidence="5 10" id="KW-0812">Transmembrane</keyword>
<dbReference type="GO" id="GO:0044718">
    <property type="term" value="P:siderophore transmembrane transport"/>
    <property type="evidence" value="ECO:0007669"/>
    <property type="project" value="TreeGrafter"/>
</dbReference>
<feature type="compositionally biased region" description="Basic residues" evidence="12">
    <location>
        <begin position="737"/>
        <end position="746"/>
    </location>
</feature>
<evidence type="ECO:0000256" key="8">
    <source>
        <dbReference type="ARBA" id="ARBA00023170"/>
    </source>
</evidence>
<dbReference type="STRING" id="34027.SAMN05421829_107127"/>
<dbReference type="InterPro" id="IPR012910">
    <property type="entry name" value="Plug_dom"/>
</dbReference>
<gene>
    <name evidence="16" type="ORF">SAMN05421829_107127</name>
</gene>
<comment type="subcellular location">
    <subcellularLocation>
        <location evidence="1 10">Cell outer membrane</location>
        <topology evidence="1 10">Multi-pass membrane protein</topology>
    </subcellularLocation>
</comment>
<evidence type="ECO:0000256" key="4">
    <source>
        <dbReference type="ARBA" id="ARBA00022452"/>
    </source>
</evidence>
<feature type="domain" description="TonB-dependent receptor-like beta-barrel" evidence="14">
    <location>
        <begin position="255"/>
        <end position="653"/>
    </location>
</feature>
<feature type="domain" description="TonB-dependent receptor plug" evidence="15">
    <location>
        <begin position="60"/>
        <end position="169"/>
    </location>
</feature>
<dbReference type="InterPro" id="IPR036942">
    <property type="entry name" value="Beta-barrel_TonB_sf"/>
</dbReference>
<accession>A0A1N6W4Q3</accession>
<keyword evidence="7 10" id="KW-0472">Membrane</keyword>
<dbReference type="AlphaFoldDB" id="A0A1N6W4Q3"/>
<keyword evidence="17" id="KW-1185">Reference proteome</keyword>